<evidence type="ECO:0000256" key="1">
    <source>
        <dbReference type="ARBA" id="ARBA00023157"/>
    </source>
</evidence>
<organism evidence="3 4">
    <name type="scientific">Brevibacillus gelatini</name>
    <dbReference type="NCBI Taxonomy" id="1655277"/>
    <lineage>
        <taxon>Bacteria</taxon>
        <taxon>Bacillati</taxon>
        <taxon>Bacillota</taxon>
        <taxon>Bacilli</taxon>
        <taxon>Bacillales</taxon>
        <taxon>Paenibacillaceae</taxon>
        <taxon>Brevibacillus</taxon>
    </lineage>
</organism>
<dbReference type="InterPro" id="IPR017937">
    <property type="entry name" value="Thioredoxin_CS"/>
</dbReference>
<gene>
    <name evidence="3" type="ORF">EDM57_20620</name>
</gene>
<dbReference type="GO" id="GO:0016209">
    <property type="term" value="F:antioxidant activity"/>
    <property type="evidence" value="ECO:0007669"/>
    <property type="project" value="InterPro"/>
</dbReference>
<dbReference type="Proteomes" id="UP000268829">
    <property type="component" value="Unassembled WGS sequence"/>
</dbReference>
<dbReference type="Gene3D" id="3.40.30.10">
    <property type="entry name" value="Glutaredoxin"/>
    <property type="match status" value="1"/>
</dbReference>
<reference evidence="3 4" key="1">
    <citation type="submission" date="2018-10" db="EMBL/GenBank/DDBJ databases">
        <title>Phylogenomics of Brevibacillus.</title>
        <authorList>
            <person name="Dunlap C."/>
        </authorList>
    </citation>
    <scope>NUCLEOTIDE SEQUENCE [LARGE SCALE GENOMIC DNA]</scope>
    <source>
        <strain evidence="3 4">DSM 100115</strain>
    </source>
</reference>
<keyword evidence="4" id="KW-1185">Reference proteome</keyword>
<dbReference type="PROSITE" id="PS00194">
    <property type="entry name" value="THIOREDOXIN_1"/>
    <property type="match status" value="1"/>
</dbReference>
<feature type="domain" description="Thioredoxin" evidence="2">
    <location>
        <begin position="46"/>
        <end position="186"/>
    </location>
</feature>
<protein>
    <submittedName>
        <fullName evidence="3">TlpA family protein disulfide reductase</fullName>
    </submittedName>
</protein>
<dbReference type="SUPFAM" id="SSF52833">
    <property type="entry name" value="Thioredoxin-like"/>
    <property type="match status" value="1"/>
</dbReference>
<dbReference type="InterPro" id="IPR000866">
    <property type="entry name" value="AhpC/TSA"/>
</dbReference>
<evidence type="ECO:0000313" key="4">
    <source>
        <dbReference type="Proteomes" id="UP000268829"/>
    </source>
</evidence>
<dbReference type="RefSeq" id="WP_122906572.1">
    <property type="nucleotide sequence ID" value="NZ_RHHS01000053.1"/>
</dbReference>
<name>A0A3M8ANR5_9BACL</name>
<dbReference type="PANTHER" id="PTHR42852:SF1">
    <property type="entry name" value="THIOREDOXIN-LIKE PROTEIN YNEN"/>
    <property type="match status" value="1"/>
</dbReference>
<dbReference type="PANTHER" id="PTHR42852">
    <property type="entry name" value="THIOL:DISULFIDE INTERCHANGE PROTEIN DSBE"/>
    <property type="match status" value="1"/>
</dbReference>
<dbReference type="InterPro" id="IPR036249">
    <property type="entry name" value="Thioredoxin-like_sf"/>
</dbReference>
<accession>A0A3M8ANR5</accession>
<dbReference type="Pfam" id="PF00578">
    <property type="entry name" value="AhpC-TSA"/>
    <property type="match status" value="1"/>
</dbReference>
<dbReference type="InterPro" id="IPR013766">
    <property type="entry name" value="Thioredoxin_domain"/>
</dbReference>
<dbReference type="OrthoDB" id="25753at2"/>
<dbReference type="EMBL" id="RHHS01000053">
    <property type="protein sequence ID" value="RNB52864.1"/>
    <property type="molecule type" value="Genomic_DNA"/>
</dbReference>
<evidence type="ECO:0000259" key="2">
    <source>
        <dbReference type="PROSITE" id="PS51352"/>
    </source>
</evidence>
<comment type="caution">
    <text evidence="3">The sequence shown here is derived from an EMBL/GenBank/DDBJ whole genome shotgun (WGS) entry which is preliminary data.</text>
</comment>
<dbReference type="CDD" id="cd02966">
    <property type="entry name" value="TlpA_like_family"/>
    <property type="match status" value="1"/>
</dbReference>
<sequence length="186" mass="20442">MKRNQIAAVVVLIALLAWGVVDAYVLDKGAENAATSGANSSVPIGLEKGNLAPDFELQQPGGDKVKLSDFRGKKVIVNLWATWCPPCRAEIPDMQRFYEANKANGVVILGVNLTATETKPEDVEKFVQAYGMTFPVLLDGEKQVSDMYKAISIPTSFIIDSQGVIREKYIGPMSYEWMEKTLGRVQ</sequence>
<keyword evidence="1" id="KW-1015">Disulfide bond</keyword>
<dbReference type="InterPro" id="IPR050553">
    <property type="entry name" value="Thioredoxin_ResA/DsbE_sf"/>
</dbReference>
<dbReference type="AlphaFoldDB" id="A0A3M8ANR5"/>
<evidence type="ECO:0000313" key="3">
    <source>
        <dbReference type="EMBL" id="RNB52864.1"/>
    </source>
</evidence>
<dbReference type="PROSITE" id="PS51352">
    <property type="entry name" value="THIOREDOXIN_2"/>
    <property type="match status" value="1"/>
</dbReference>
<proteinExistence type="predicted"/>
<dbReference type="GO" id="GO:0016491">
    <property type="term" value="F:oxidoreductase activity"/>
    <property type="evidence" value="ECO:0007669"/>
    <property type="project" value="InterPro"/>
</dbReference>